<proteinExistence type="predicted"/>
<protein>
    <recommendedName>
        <fullName evidence="4">Type II secretion system protein</fullName>
    </recommendedName>
</protein>
<evidence type="ECO:0000313" key="2">
    <source>
        <dbReference type="EMBL" id="GMA95646.1"/>
    </source>
</evidence>
<organism evidence="2 3">
    <name type="scientific">Pseudolysinimonas kribbensis</name>
    <dbReference type="NCBI Taxonomy" id="433641"/>
    <lineage>
        <taxon>Bacteria</taxon>
        <taxon>Bacillati</taxon>
        <taxon>Actinomycetota</taxon>
        <taxon>Actinomycetes</taxon>
        <taxon>Micrococcales</taxon>
        <taxon>Microbacteriaceae</taxon>
        <taxon>Pseudolysinimonas</taxon>
    </lineage>
</organism>
<keyword evidence="1" id="KW-1133">Transmembrane helix</keyword>
<evidence type="ECO:0008006" key="4">
    <source>
        <dbReference type="Google" id="ProtNLM"/>
    </source>
</evidence>
<dbReference type="InterPro" id="IPR045584">
    <property type="entry name" value="Pilin-like"/>
</dbReference>
<keyword evidence="1" id="KW-0812">Transmembrane</keyword>
<dbReference type="SUPFAM" id="SSF54523">
    <property type="entry name" value="Pili subunits"/>
    <property type="match status" value="1"/>
</dbReference>
<gene>
    <name evidence="2" type="ORF">GCM10025881_24700</name>
</gene>
<comment type="caution">
    <text evidence="2">The sequence shown here is derived from an EMBL/GenBank/DDBJ whole genome shotgun (WGS) entry which is preliminary data.</text>
</comment>
<evidence type="ECO:0000256" key="1">
    <source>
        <dbReference type="SAM" id="Phobius"/>
    </source>
</evidence>
<dbReference type="Proteomes" id="UP001157034">
    <property type="component" value="Unassembled WGS sequence"/>
</dbReference>
<dbReference type="EMBL" id="BSVB01000001">
    <property type="protein sequence ID" value="GMA95646.1"/>
    <property type="molecule type" value="Genomic_DNA"/>
</dbReference>
<name>A0ABQ6KAE1_9MICO</name>
<reference evidence="3" key="1">
    <citation type="journal article" date="2019" name="Int. J. Syst. Evol. Microbiol.">
        <title>The Global Catalogue of Microorganisms (GCM) 10K type strain sequencing project: providing services to taxonomists for standard genome sequencing and annotation.</title>
        <authorList>
            <consortium name="The Broad Institute Genomics Platform"/>
            <consortium name="The Broad Institute Genome Sequencing Center for Infectious Disease"/>
            <person name="Wu L."/>
            <person name="Ma J."/>
        </authorList>
    </citation>
    <scope>NUCLEOTIDE SEQUENCE [LARGE SCALE GENOMIC DNA]</scope>
    <source>
        <strain evidence="3">NBRC 108894</strain>
    </source>
</reference>
<sequence length="154" mass="16254">MGRPSRRPTTRFKFGDEKGVDVMHRITTEDEGFGLVEIVVSMFMLAILAMAFLPILVQGLKQSSSNATLATATQLVNQQLQKAQAKGPQCTLVESVAGMQQLTDPQGVEIQVTTSVGACPTAVGGTVSVTVSAVRQDSGDTVASASTLVYVKHD</sequence>
<keyword evidence="1" id="KW-0472">Membrane</keyword>
<evidence type="ECO:0000313" key="3">
    <source>
        <dbReference type="Proteomes" id="UP001157034"/>
    </source>
</evidence>
<keyword evidence="3" id="KW-1185">Reference proteome</keyword>
<accession>A0ABQ6KAE1</accession>
<feature type="transmembrane region" description="Helical" evidence="1">
    <location>
        <begin position="33"/>
        <end position="57"/>
    </location>
</feature>